<accession>A0A6J6B440</accession>
<organism evidence="3">
    <name type="scientific">freshwater metagenome</name>
    <dbReference type="NCBI Taxonomy" id="449393"/>
    <lineage>
        <taxon>unclassified sequences</taxon>
        <taxon>metagenomes</taxon>
        <taxon>ecological metagenomes</taxon>
    </lineage>
</organism>
<feature type="region of interest" description="Disordered" evidence="1">
    <location>
        <begin position="60"/>
        <end position="80"/>
    </location>
</feature>
<gene>
    <name evidence="3" type="ORF">UFOPK1421_00164</name>
    <name evidence="4" type="ORF">UFOPK4422_00422</name>
</gene>
<dbReference type="NCBIfam" id="TIGR02605">
    <property type="entry name" value="CxxC_CxxC_SSSS"/>
    <property type="match status" value="1"/>
</dbReference>
<sequence>MPTLSGMPAYDFRCRTCETTFEVRRPMAEAGDPATCPDGHENAVRLLSVFASVGAATGSVTPAPAPRSGGGCGSGCGCAH</sequence>
<evidence type="ECO:0000313" key="4">
    <source>
        <dbReference type="EMBL" id="CAB5116393.1"/>
    </source>
</evidence>
<evidence type="ECO:0000259" key="2">
    <source>
        <dbReference type="SMART" id="SM00834"/>
    </source>
</evidence>
<feature type="domain" description="Putative regulatory protein FmdB zinc ribbon" evidence="2">
    <location>
        <begin position="7"/>
        <end position="48"/>
    </location>
</feature>
<dbReference type="AlphaFoldDB" id="A0A6J6B440"/>
<feature type="compositionally biased region" description="Gly residues" evidence="1">
    <location>
        <begin position="68"/>
        <end position="80"/>
    </location>
</feature>
<dbReference type="SMART" id="SM00834">
    <property type="entry name" value="CxxC_CXXC_SSSS"/>
    <property type="match status" value="1"/>
</dbReference>
<reference evidence="3" key="1">
    <citation type="submission" date="2020-05" db="EMBL/GenBank/DDBJ databases">
        <authorList>
            <person name="Chiriac C."/>
            <person name="Salcher M."/>
            <person name="Ghai R."/>
            <person name="Kavagutti S V."/>
        </authorList>
    </citation>
    <scope>NUCLEOTIDE SEQUENCE</scope>
</reference>
<dbReference type="Pfam" id="PF09723">
    <property type="entry name" value="Zn_ribbon_8"/>
    <property type="match status" value="1"/>
</dbReference>
<dbReference type="EMBL" id="CAFBRX010000028">
    <property type="protein sequence ID" value="CAB5116393.1"/>
    <property type="molecule type" value="Genomic_DNA"/>
</dbReference>
<proteinExistence type="predicted"/>
<evidence type="ECO:0000313" key="3">
    <source>
        <dbReference type="EMBL" id="CAB4533556.1"/>
    </source>
</evidence>
<dbReference type="InterPro" id="IPR013429">
    <property type="entry name" value="Regulatory_FmdB_Zinc_ribbon"/>
</dbReference>
<evidence type="ECO:0000256" key="1">
    <source>
        <dbReference type="SAM" id="MobiDB-lite"/>
    </source>
</evidence>
<name>A0A6J6B440_9ZZZZ</name>
<protein>
    <submittedName>
        <fullName evidence="3">Unannotated protein</fullName>
    </submittedName>
</protein>
<dbReference type="EMBL" id="CAEZSL010000011">
    <property type="protein sequence ID" value="CAB4533556.1"/>
    <property type="molecule type" value="Genomic_DNA"/>
</dbReference>